<dbReference type="Proteomes" id="UP000885672">
    <property type="component" value="Unassembled WGS sequence"/>
</dbReference>
<sequence length="159" mass="17865">MKRTTLVLILAVLFGAVPALYARDYFGELPLSGTWEALVAYWAGEAPPRPEPGPLFVYSEKFVIHFDTIGTYAVLPKYAESVSVYAEHCWRLQVDSLGWAPLPMDSGRGGDDRYDIYIKGMPTAPESAHIGGRTWAESFYDDPYPYGHSSYIQVRHDLQ</sequence>
<comment type="caution">
    <text evidence="1">The sequence shown here is derived from an EMBL/GenBank/DDBJ whole genome shotgun (WGS) entry which is preliminary data.</text>
</comment>
<organism evidence="1">
    <name type="scientific">candidate division WOR-3 bacterium</name>
    <dbReference type="NCBI Taxonomy" id="2052148"/>
    <lineage>
        <taxon>Bacteria</taxon>
        <taxon>Bacteria division WOR-3</taxon>
    </lineage>
</organism>
<name>A0A7V0T5J4_UNCW3</name>
<accession>A0A7V0T5J4</accession>
<protein>
    <submittedName>
        <fullName evidence="1">Uncharacterized protein</fullName>
    </submittedName>
</protein>
<evidence type="ECO:0000313" key="1">
    <source>
        <dbReference type="EMBL" id="HDQ99226.1"/>
    </source>
</evidence>
<proteinExistence type="predicted"/>
<reference evidence="1" key="1">
    <citation type="journal article" date="2020" name="mSystems">
        <title>Genome- and Community-Level Interaction Insights into Carbon Utilization and Element Cycling Functions of Hydrothermarchaeota in Hydrothermal Sediment.</title>
        <authorList>
            <person name="Zhou Z."/>
            <person name="Liu Y."/>
            <person name="Xu W."/>
            <person name="Pan J."/>
            <person name="Luo Z.H."/>
            <person name="Li M."/>
        </authorList>
    </citation>
    <scope>NUCLEOTIDE SEQUENCE [LARGE SCALE GENOMIC DNA]</scope>
    <source>
        <strain evidence="1">SpSt-1182</strain>
    </source>
</reference>
<dbReference type="AlphaFoldDB" id="A0A7V0T5J4"/>
<gene>
    <name evidence="1" type="ORF">ENN51_02925</name>
</gene>
<dbReference type="EMBL" id="DSBX01000114">
    <property type="protein sequence ID" value="HDQ99226.1"/>
    <property type="molecule type" value="Genomic_DNA"/>
</dbReference>